<proteinExistence type="predicted"/>
<reference evidence="2 3" key="1">
    <citation type="submission" date="2013-11" db="EMBL/GenBank/DDBJ databases">
        <title>The Genome Sequence of Phytophthora parasitica P1976.</title>
        <authorList>
            <consortium name="The Broad Institute Genomics Platform"/>
            <person name="Russ C."/>
            <person name="Tyler B."/>
            <person name="Panabieres F."/>
            <person name="Shan W."/>
            <person name="Tripathy S."/>
            <person name="Grunwald N."/>
            <person name="Machado M."/>
            <person name="Johnson C.S."/>
            <person name="Walker B."/>
            <person name="Young S."/>
            <person name="Zeng Q."/>
            <person name="Gargeya S."/>
            <person name="Fitzgerald M."/>
            <person name="Haas B."/>
            <person name="Abouelleil A."/>
            <person name="Allen A.W."/>
            <person name="Alvarado L."/>
            <person name="Arachchi H.M."/>
            <person name="Berlin A.M."/>
            <person name="Chapman S.B."/>
            <person name="Gainer-Dewar J."/>
            <person name="Goldberg J."/>
            <person name="Griggs A."/>
            <person name="Gujja S."/>
            <person name="Hansen M."/>
            <person name="Howarth C."/>
            <person name="Imamovic A."/>
            <person name="Ireland A."/>
            <person name="Larimer J."/>
            <person name="McCowan C."/>
            <person name="Murphy C."/>
            <person name="Pearson M."/>
            <person name="Poon T.W."/>
            <person name="Priest M."/>
            <person name="Roberts A."/>
            <person name="Saif S."/>
            <person name="Shea T."/>
            <person name="Sisk P."/>
            <person name="Sykes S."/>
            <person name="Wortman J."/>
            <person name="Nusbaum C."/>
            <person name="Birren B."/>
        </authorList>
    </citation>
    <scope>NUCLEOTIDE SEQUENCE [LARGE SCALE GENOMIC DNA]</scope>
    <source>
        <strain evidence="2 3">P1976</strain>
    </source>
</reference>
<dbReference type="AlphaFoldDB" id="A0A080ZN58"/>
<dbReference type="Proteomes" id="UP000028582">
    <property type="component" value="Unassembled WGS sequence"/>
</dbReference>
<name>A0A080ZN58_PHYNI</name>
<evidence type="ECO:0000313" key="3">
    <source>
        <dbReference type="Proteomes" id="UP000028582"/>
    </source>
</evidence>
<protein>
    <submittedName>
        <fullName evidence="2">Uncharacterized protein</fullName>
    </submittedName>
</protein>
<accession>A0A080ZN58</accession>
<evidence type="ECO:0000256" key="1">
    <source>
        <dbReference type="SAM" id="MobiDB-lite"/>
    </source>
</evidence>
<organism evidence="2 3">
    <name type="scientific">Phytophthora nicotianae P1976</name>
    <dbReference type="NCBI Taxonomy" id="1317066"/>
    <lineage>
        <taxon>Eukaryota</taxon>
        <taxon>Sar</taxon>
        <taxon>Stramenopiles</taxon>
        <taxon>Oomycota</taxon>
        <taxon>Peronosporomycetes</taxon>
        <taxon>Peronosporales</taxon>
        <taxon>Peronosporaceae</taxon>
        <taxon>Phytophthora</taxon>
    </lineage>
</organism>
<comment type="caution">
    <text evidence="2">The sequence shown here is derived from an EMBL/GenBank/DDBJ whole genome shotgun (WGS) entry which is preliminary data.</text>
</comment>
<evidence type="ECO:0000313" key="2">
    <source>
        <dbReference type="EMBL" id="ETO68069.1"/>
    </source>
</evidence>
<feature type="region of interest" description="Disordered" evidence="1">
    <location>
        <begin position="52"/>
        <end position="76"/>
    </location>
</feature>
<gene>
    <name evidence="2" type="ORF">F444_15063</name>
</gene>
<sequence>MWKLRPVVDILQQRFQSGWTLPAVFSFDEGISAGHYADSMLEHQLGLKSMLEHQNQQTETPPVSTTRLVQLPSFAT</sequence>
<dbReference type="EMBL" id="ANJA01002782">
    <property type="protein sequence ID" value="ETO68069.1"/>
    <property type="molecule type" value="Genomic_DNA"/>
</dbReference>